<feature type="non-terminal residue" evidence="2">
    <location>
        <position position="53"/>
    </location>
</feature>
<accession>A0A093K4Z4</accession>
<dbReference type="Pfam" id="PF15314">
    <property type="entry name" value="PRAP"/>
    <property type="match status" value="1"/>
</dbReference>
<keyword evidence="3" id="KW-1185">Reference proteome</keyword>
<gene>
    <name evidence="2" type="ORF">N308_12765</name>
</gene>
<evidence type="ECO:0000313" key="2">
    <source>
        <dbReference type="EMBL" id="KFV85559.1"/>
    </source>
</evidence>
<dbReference type="AlphaFoldDB" id="A0A093K4Z4"/>
<dbReference type="EMBL" id="KL206771">
    <property type="protein sequence ID" value="KFV85559.1"/>
    <property type="molecule type" value="Genomic_DNA"/>
</dbReference>
<feature type="region of interest" description="Disordered" evidence="1">
    <location>
        <begin position="1"/>
        <end position="53"/>
    </location>
</feature>
<feature type="non-terminal residue" evidence="2">
    <location>
        <position position="1"/>
    </location>
</feature>
<sequence length="53" mass="6015">PLGAQAMEGPEEDRDHLHHPEDNAVEDAAHVQRPALFHNVQSGPEEDRDHIYH</sequence>
<evidence type="ECO:0000313" key="3">
    <source>
        <dbReference type="Proteomes" id="UP000053584"/>
    </source>
</evidence>
<name>A0A093K4Z4_STRCA</name>
<dbReference type="InterPro" id="IPR027922">
    <property type="entry name" value="PRAP"/>
</dbReference>
<reference evidence="2 3" key="1">
    <citation type="submission" date="2014-04" db="EMBL/GenBank/DDBJ databases">
        <title>Genome evolution of avian class.</title>
        <authorList>
            <person name="Zhang G."/>
            <person name="Li C."/>
        </authorList>
    </citation>
    <scope>NUCLEOTIDE SEQUENCE [LARGE SCALE GENOMIC DNA]</scope>
    <source>
        <strain evidence="2">BGI_N308</strain>
    </source>
</reference>
<dbReference type="Proteomes" id="UP000053584">
    <property type="component" value="Unassembled WGS sequence"/>
</dbReference>
<feature type="compositionally biased region" description="Basic and acidic residues" evidence="1">
    <location>
        <begin position="13"/>
        <end position="30"/>
    </location>
</feature>
<organism evidence="2 3">
    <name type="scientific">Struthio camelus australis</name>
    <dbReference type="NCBI Taxonomy" id="441894"/>
    <lineage>
        <taxon>Eukaryota</taxon>
        <taxon>Metazoa</taxon>
        <taxon>Chordata</taxon>
        <taxon>Craniata</taxon>
        <taxon>Vertebrata</taxon>
        <taxon>Euteleostomi</taxon>
        <taxon>Archelosauria</taxon>
        <taxon>Archosauria</taxon>
        <taxon>Dinosauria</taxon>
        <taxon>Saurischia</taxon>
        <taxon>Theropoda</taxon>
        <taxon>Coelurosauria</taxon>
        <taxon>Aves</taxon>
        <taxon>Palaeognathae</taxon>
        <taxon>Struthioniformes</taxon>
        <taxon>Struthionidae</taxon>
        <taxon>Struthio</taxon>
    </lineage>
</organism>
<proteinExistence type="predicted"/>
<evidence type="ECO:0000256" key="1">
    <source>
        <dbReference type="SAM" id="MobiDB-lite"/>
    </source>
</evidence>
<protein>
    <submittedName>
        <fullName evidence="2">Uncharacterized protein</fullName>
    </submittedName>
</protein>